<accession>A0A7C4TDU2</accession>
<evidence type="ECO:0000259" key="2">
    <source>
        <dbReference type="Pfam" id="PF19289"/>
    </source>
</evidence>
<dbReference type="PANTHER" id="PTHR30624:SF0">
    <property type="entry name" value="METALLOPROTEASE SLR0863"/>
    <property type="match status" value="1"/>
</dbReference>
<evidence type="ECO:0000256" key="1">
    <source>
        <dbReference type="ARBA" id="ARBA00005836"/>
    </source>
</evidence>
<dbReference type="GO" id="GO:0008237">
    <property type="term" value="F:metallopeptidase activity"/>
    <property type="evidence" value="ECO:0007669"/>
    <property type="project" value="InterPro"/>
</dbReference>
<dbReference type="PANTHER" id="PTHR30624">
    <property type="entry name" value="UNCHARACTERIZED PROTEIN TLDD AND PMBA"/>
    <property type="match status" value="1"/>
</dbReference>
<dbReference type="SUPFAM" id="SSF111283">
    <property type="entry name" value="Putative modulator of DNA gyrase, PmbA/TldD"/>
    <property type="match status" value="1"/>
</dbReference>
<comment type="similarity">
    <text evidence="1">Belongs to the peptidase U62 family.</text>
</comment>
<dbReference type="GO" id="GO:0006508">
    <property type="term" value="P:proteolysis"/>
    <property type="evidence" value="ECO:0007669"/>
    <property type="project" value="InterPro"/>
</dbReference>
<dbReference type="InterPro" id="IPR051463">
    <property type="entry name" value="Peptidase_U62_metallo"/>
</dbReference>
<sequence>MVMIFTFFLIAYSESPSGILFQALSDELNRNISELWLEGQEKPYYLSFRVLDSKGIEIKASLGGLLYSNDFQDRHLYVDLRVGGYQLDNSNFVCEASGFSVIESYETSLPIEDDYFALRQAIWLVTDGTYKRALDKIARKRAYLKNRETTDTIFDFCVVKPYEIIEPIPKLDFNKTKLNQTVVGISRIVQNLPSVFESSVILKGNVSVQYFLDSEGAKSVRADKFYTLDIQAKARGQDGEIIEDFIGFYTKNGELDFAEIEKNLHPWAETLLLKTKLGKTEGYSGPVLFLGQASCELFFQILGKGVSDVRQPIFESEMLKRNIVKQNLGILSGRLGKKVTPNFISVFDDPNMKNYEGIPLLGSFSVDDQGVRAERVELVKEGKLVGLLMSRAPTDKIKASNGHARYANETYGPRYIGFVGNLIIGSTKRVSDSELFTKFKELIRDYGNSYGIVITKLEPTRVESERARYQRLYNLPNKSIPLLSPPINVYKMDLNTGALELIKGFEFSQVTPRILRDIVVTGEKDFVYNFIYNDPYGNKFPVSVVAPAVLIEEVDLIPGETKTTRAPFLSRP</sequence>
<dbReference type="InterPro" id="IPR036059">
    <property type="entry name" value="TldD/PmbA_sf"/>
</dbReference>
<organism evidence="3">
    <name type="scientific">candidate division WOR-3 bacterium</name>
    <dbReference type="NCBI Taxonomy" id="2052148"/>
    <lineage>
        <taxon>Bacteria</taxon>
        <taxon>Bacteria division WOR-3</taxon>
    </lineage>
</organism>
<reference evidence="3" key="1">
    <citation type="journal article" date="2020" name="mSystems">
        <title>Genome- and Community-Level Interaction Insights into Carbon Utilization and Element Cycling Functions of Hydrothermarchaeota in Hydrothermal Sediment.</title>
        <authorList>
            <person name="Zhou Z."/>
            <person name="Liu Y."/>
            <person name="Xu W."/>
            <person name="Pan J."/>
            <person name="Luo Z.H."/>
            <person name="Li M."/>
        </authorList>
    </citation>
    <scope>NUCLEOTIDE SEQUENCE [LARGE SCALE GENOMIC DNA]</scope>
    <source>
        <strain evidence="3">SpSt-774</strain>
    </source>
</reference>
<dbReference type="InterPro" id="IPR045569">
    <property type="entry name" value="Metalloprtase-TldD/E_C"/>
</dbReference>
<protein>
    <recommendedName>
        <fullName evidence="2">Metalloprotease TldD/E C-terminal domain-containing protein</fullName>
    </recommendedName>
</protein>
<feature type="domain" description="Metalloprotease TldD/E C-terminal" evidence="2">
    <location>
        <begin position="318"/>
        <end position="457"/>
    </location>
</feature>
<name>A0A7C4TDU2_UNCW3</name>
<dbReference type="AlphaFoldDB" id="A0A7C4TDU2"/>
<dbReference type="Pfam" id="PF19289">
    <property type="entry name" value="PmbA_TldD_3rd"/>
    <property type="match status" value="1"/>
</dbReference>
<proteinExistence type="inferred from homology"/>
<gene>
    <name evidence="3" type="ORF">ENV60_05855</name>
</gene>
<dbReference type="GO" id="GO:0005829">
    <property type="term" value="C:cytosol"/>
    <property type="evidence" value="ECO:0007669"/>
    <property type="project" value="TreeGrafter"/>
</dbReference>
<evidence type="ECO:0000313" key="3">
    <source>
        <dbReference type="EMBL" id="HGV97802.1"/>
    </source>
</evidence>
<comment type="caution">
    <text evidence="3">The sequence shown here is derived from an EMBL/GenBank/DDBJ whole genome shotgun (WGS) entry which is preliminary data.</text>
</comment>
<dbReference type="EMBL" id="DTGZ01000105">
    <property type="protein sequence ID" value="HGV97802.1"/>
    <property type="molecule type" value="Genomic_DNA"/>
</dbReference>